<evidence type="ECO:0000313" key="13">
    <source>
        <dbReference type="EMBL" id="KAK3871726.1"/>
    </source>
</evidence>
<dbReference type="SMART" id="SM00034">
    <property type="entry name" value="CLECT"/>
    <property type="match status" value="1"/>
</dbReference>
<evidence type="ECO:0000256" key="3">
    <source>
        <dbReference type="ARBA" id="ARBA00022737"/>
    </source>
</evidence>
<dbReference type="InterPro" id="IPR016186">
    <property type="entry name" value="C-type_lectin-like/link_sf"/>
</dbReference>
<feature type="domain" description="Ig-like" evidence="11">
    <location>
        <begin position="535"/>
        <end position="628"/>
    </location>
</feature>
<dbReference type="FunFam" id="2.60.40.10:FF:001529">
    <property type="entry name" value="Cell adhesion molecule"/>
    <property type="match status" value="1"/>
</dbReference>
<dbReference type="Proteomes" id="UP001286313">
    <property type="component" value="Unassembled WGS sequence"/>
</dbReference>
<feature type="domain" description="Ig-like" evidence="11">
    <location>
        <begin position="724"/>
        <end position="856"/>
    </location>
</feature>
<evidence type="ECO:0000256" key="2">
    <source>
        <dbReference type="ARBA" id="ARBA00022475"/>
    </source>
</evidence>
<evidence type="ECO:0000256" key="9">
    <source>
        <dbReference type="SAM" id="SignalP"/>
    </source>
</evidence>
<keyword evidence="7" id="KW-0393">Immunoglobulin domain</keyword>
<evidence type="ECO:0000256" key="7">
    <source>
        <dbReference type="ARBA" id="ARBA00023319"/>
    </source>
</evidence>
<feature type="signal peptide" evidence="9">
    <location>
        <begin position="1"/>
        <end position="19"/>
    </location>
</feature>
<evidence type="ECO:0000313" key="14">
    <source>
        <dbReference type="Proteomes" id="UP001286313"/>
    </source>
</evidence>
<feature type="domain" description="Ig-like" evidence="11">
    <location>
        <begin position="353"/>
        <end position="435"/>
    </location>
</feature>
<sequence>MTARVEVVVLLCLTTAVAAQQSIGRPTATDRFTNLRDQRLRGSRDPLLQSIIIGDPLELSGKKQECPTNWYTNQGFCYKFIRSPVKNREEARAQCQAYGEGSDLVSISNKEEHGFLTRHLHENDPLQRQWYTSAFQKTPNFWENQGDGTSLGDMMEALLPNQGSSPRLNFLAYSYSVEYKEWGLFMVSGEDLLLYICEVLCEVPRDRLAMLVDEDTERNHEYGLVLKDPTMIPRGPIMIHQPEDTIFDLVRRQVINYVSVMCLAEGYPHPTYEWFKETYENEEVKARPIDPLQDSRITVSGGTLIINDPRQVEDRGKYHCRATNKFGSVTSNSIQLSFAYVAEFNLKRSDELGNQFWGKAIYCDPPQHFPDVRYYWARNFFPNLVEEDRRTMVSFDGNLYFSYLDFIDIGDYSCNVQSTVSGIGKNGPFFGLQVSPHPNYQQLKFANNFPKAFPEAPVRGEDVRLECIAFGYPVPSYNWTRRSGQLPRGFQLKNYNRILILPKVEPSDMGEYVCRAENTRVAIENTIALSIQAKPSFTIRLHDQFVAKGSDLMWECEAFGIPDVDYQWLRNSEILSFETLTEEEQARYEIVDSILKIKQVKEEDEAMYQCKASNQLGSSYSLAQLKVLKLAPTFRKKPLEREMYAAEGKNVTIVCNPEAAPRPKFTWRQGGLVIGNGGRRRILRNGNLVIDPVSREDVGNYTCTAENVYGSDISSGWLYVLRKPEFYLSPPEEVTISKGENITLECEAYMDPVLDTAYIWRHNGLRIQLDDTEFLRFLAYEQGYDFDYQRRLYNLYDNPYESSQFLQHRAQEVYVNKREPPYEKGYRTGHLRIRNVTLSDAGVYECVAMTPVARISISTTLYIHGPPGPSGGVSAVAQTSTSSRIQWTNGASNGEPILFYTIQTRTHWTRIWRMVAENVTATLIDSSNGRMEYQLGDVLSPWSSHEFRVQGVNILGRGEFSKASPQANTRPDVPFTTPTNLGGGGGKTGDLTITWDPMPGEHQNSPGIYYKVFWKRTVIDPETEFRTDILRNRGNVGMHVVDVDPVKYFYTQYHVKIQAWNDQGPGPISEPVEIFTAEDMPQVQPTEVSAFAHNATSLNVTWQPINPTRENIRGKLIGYRIKYWRRQNKETDHIIKLQRGIEPHGLIVGLVPNTFYWVRVMAYNQAGSGPESERFLERTWRFPPLMPPNAVKVYPIDPSTIRVTWRGVTPTPEEEPLIGYKIKVWEADQDFTRANDTFVYIGSPLEAYITDLSPGKTYMLRVLAFSRGGDGKKSSPPWKFQLGDTDVLRGEAPAPTPNYYFSTSLTIAFFTAFFTPVIRSRLLHHL</sequence>
<keyword evidence="6" id="KW-0325">Glycoprotein</keyword>
<dbReference type="Pfam" id="PF13927">
    <property type="entry name" value="Ig_3"/>
    <property type="match status" value="3"/>
</dbReference>
<evidence type="ECO:0000256" key="5">
    <source>
        <dbReference type="ARBA" id="ARBA00023157"/>
    </source>
</evidence>
<dbReference type="InterPro" id="IPR003961">
    <property type="entry name" value="FN3_dom"/>
</dbReference>
<keyword evidence="9" id="KW-0732">Signal</keyword>
<dbReference type="SMART" id="SM00408">
    <property type="entry name" value="IGc2"/>
    <property type="match status" value="5"/>
</dbReference>
<evidence type="ECO:0000256" key="8">
    <source>
        <dbReference type="SAM" id="MobiDB-lite"/>
    </source>
</evidence>
<dbReference type="CDD" id="cd00063">
    <property type="entry name" value="FN3"/>
    <property type="match status" value="4"/>
</dbReference>
<gene>
    <name evidence="13" type="ORF">Pcinc_023142</name>
</gene>
<dbReference type="SUPFAM" id="SSF49265">
    <property type="entry name" value="Fibronectin type III"/>
    <property type="match status" value="2"/>
</dbReference>
<evidence type="ECO:0008006" key="15">
    <source>
        <dbReference type="Google" id="ProtNLM"/>
    </source>
</evidence>
<dbReference type="FunFam" id="2.60.40.10:FF:000035">
    <property type="entry name" value="Contactin 1"/>
    <property type="match status" value="1"/>
</dbReference>
<dbReference type="InterPro" id="IPR007110">
    <property type="entry name" value="Ig-like_dom"/>
</dbReference>
<dbReference type="Pfam" id="PF00041">
    <property type="entry name" value="fn3"/>
    <property type="match status" value="3"/>
</dbReference>
<feature type="domain" description="Fibronectin type-III" evidence="12">
    <location>
        <begin position="1084"/>
        <end position="1182"/>
    </location>
</feature>
<dbReference type="InterPro" id="IPR036116">
    <property type="entry name" value="FN3_sf"/>
</dbReference>
<dbReference type="FunFam" id="2.60.40.10:FF:000005">
    <property type="entry name" value="Neuronal cell adhesion molecule"/>
    <property type="match status" value="1"/>
</dbReference>
<dbReference type="PROSITE" id="PS50835">
    <property type="entry name" value="IG_LIKE"/>
    <property type="match status" value="6"/>
</dbReference>
<dbReference type="InterPro" id="IPR003599">
    <property type="entry name" value="Ig_sub"/>
</dbReference>
<dbReference type="InterPro" id="IPR013783">
    <property type="entry name" value="Ig-like_fold"/>
</dbReference>
<keyword evidence="5" id="KW-1015">Disulfide bond</keyword>
<proteinExistence type="predicted"/>
<feature type="chain" id="PRO_5041939293" description="Contactin" evidence="9">
    <location>
        <begin position="20"/>
        <end position="1326"/>
    </location>
</feature>
<dbReference type="CDD" id="cd00037">
    <property type="entry name" value="CLECT"/>
    <property type="match status" value="1"/>
</dbReference>
<dbReference type="GO" id="GO:0030154">
    <property type="term" value="P:cell differentiation"/>
    <property type="evidence" value="ECO:0007669"/>
    <property type="project" value="UniProtKB-ARBA"/>
</dbReference>
<dbReference type="PANTHER" id="PTHR44170:SF6">
    <property type="entry name" value="CONTACTIN"/>
    <property type="match status" value="1"/>
</dbReference>
<dbReference type="FunFam" id="2.60.40.10:FF:000032">
    <property type="entry name" value="palladin isoform X1"/>
    <property type="match status" value="2"/>
</dbReference>
<feature type="domain" description="Fibronectin type-III" evidence="12">
    <location>
        <begin position="1187"/>
        <end position="1285"/>
    </location>
</feature>
<feature type="domain" description="Fibronectin type-III" evidence="12">
    <location>
        <begin position="977"/>
        <end position="1079"/>
    </location>
</feature>
<dbReference type="SUPFAM" id="SSF48726">
    <property type="entry name" value="Immunoglobulin"/>
    <property type="match status" value="6"/>
</dbReference>
<dbReference type="InterPro" id="IPR001304">
    <property type="entry name" value="C-type_lectin-like"/>
</dbReference>
<name>A0AAE1FDH8_PETCI</name>
<evidence type="ECO:0000259" key="12">
    <source>
        <dbReference type="PROSITE" id="PS50853"/>
    </source>
</evidence>
<feature type="domain" description="Ig-like" evidence="11">
    <location>
        <begin position="632"/>
        <end position="714"/>
    </location>
</feature>
<feature type="domain" description="Ig-like" evidence="11">
    <location>
        <begin position="242"/>
        <end position="337"/>
    </location>
</feature>
<organism evidence="13 14">
    <name type="scientific">Petrolisthes cinctipes</name>
    <name type="common">Flat porcelain crab</name>
    <dbReference type="NCBI Taxonomy" id="88211"/>
    <lineage>
        <taxon>Eukaryota</taxon>
        <taxon>Metazoa</taxon>
        <taxon>Ecdysozoa</taxon>
        <taxon>Arthropoda</taxon>
        <taxon>Crustacea</taxon>
        <taxon>Multicrustacea</taxon>
        <taxon>Malacostraca</taxon>
        <taxon>Eumalacostraca</taxon>
        <taxon>Eucarida</taxon>
        <taxon>Decapoda</taxon>
        <taxon>Pleocyemata</taxon>
        <taxon>Anomura</taxon>
        <taxon>Galatheoidea</taxon>
        <taxon>Porcellanidae</taxon>
        <taxon>Petrolisthes</taxon>
    </lineage>
</organism>
<protein>
    <recommendedName>
        <fullName evidence="15">Contactin</fullName>
    </recommendedName>
</protein>
<feature type="region of interest" description="Disordered" evidence="8">
    <location>
        <begin position="962"/>
        <end position="986"/>
    </location>
</feature>
<feature type="domain" description="Ig-like" evidence="11">
    <location>
        <begin position="450"/>
        <end position="530"/>
    </location>
</feature>
<evidence type="ECO:0000259" key="10">
    <source>
        <dbReference type="PROSITE" id="PS50041"/>
    </source>
</evidence>
<dbReference type="PROSITE" id="PS50041">
    <property type="entry name" value="C_TYPE_LECTIN_2"/>
    <property type="match status" value="1"/>
</dbReference>
<dbReference type="InterPro" id="IPR003598">
    <property type="entry name" value="Ig_sub2"/>
</dbReference>
<dbReference type="InterPro" id="IPR016187">
    <property type="entry name" value="CTDL_fold"/>
</dbReference>
<evidence type="ECO:0000259" key="11">
    <source>
        <dbReference type="PROSITE" id="PS50835"/>
    </source>
</evidence>
<dbReference type="SUPFAM" id="SSF56436">
    <property type="entry name" value="C-type lectin-like"/>
    <property type="match status" value="1"/>
</dbReference>
<dbReference type="InterPro" id="IPR036179">
    <property type="entry name" value="Ig-like_dom_sf"/>
</dbReference>
<dbReference type="EMBL" id="JAWQEG010002475">
    <property type="protein sequence ID" value="KAK3871726.1"/>
    <property type="molecule type" value="Genomic_DNA"/>
</dbReference>
<evidence type="ECO:0000256" key="1">
    <source>
        <dbReference type="ARBA" id="ARBA00004236"/>
    </source>
</evidence>
<dbReference type="Pfam" id="PF07679">
    <property type="entry name" value="I-set"/>
    <property type="match status" value="1"/>
</dbReference>
<dbReference type="SMART" id="SM00409">
    <property type="entry name" value="IG"/>
    <property type="match status" value="5"/>
</dbReference>
<accession>A0AAE1FDH8</accession>
<comment type="caution">
    <text evidence="13">The sequence shown here is derived from an EMBL/GenBank/DDBJ whole genome shotgun (WGS) entry which is preliminary data.</text>
</comment>
<dbReference type="Gene3D" id="2.60.40.10">
    <property type="entry name" value="Immunoglobulins"/>
    <property type="match status" value="10"/>
</dbReference>
<evidence type="ECO:0000256" key="6">
    <source>
        <dbReference type="ARBA" id="ARBA00023180"/>
    </source>
</evidence>
<evidence type="ECO:0000256" key="4">
    <source>
        <dbReference type="ARBA" id="ARBA00023136"/>
    </source>
</evidence>
<keyword evidence="14" id="KW-1185">Reference proteome</keyword>
<dbReference type="FunFam" id="2.60.40.10:FF:000064">
    <property type="entry name" value="Contactin 1"/>
    <property type="match status" value="1"/>
</dbReference>
<keyword evidence="4" id="KW-0472">Membrane</keyword>
<dbReference type="InterPro" id="IPR013098">
    <property type="entry name" value="Ig_I-set"/>
</dbReference>
<comment type="subcellular location">
    <subcellularLocation>
        <location evidence="1">Cell membrane</location>
    </subcellularLocation>
</comment>
<dbReference type="GO" id="GO:0005886">
    <property type="term" value="C:plasma membrane"/>
    <property type="evidence" value="ECO:0007669"/>
    <property type="project" value="UniProtKB-SubCell"/>
</dbReference>
<dbReference type="PROSITE" id="PS50853">
    <property type="entry name" value="FN3"/>
    <property type="match status" value="4"/>
</dbReference>
<feature type="domain" description="Fibronectin type-III" evidence="12">
    <location>
        <begin position="869"/>
        <end position="972"/>
    </location>
</feature>
<keyword evidence="2" id="KW-1003">Cell membrane</keyword>
<dbReference type="SMART" id="SM00060">
    <property type="entry name" value="FN3"/>
    <property type="match status" value="4"/>
</dbReference>
<dbReference type="PANTHER" id="PTHR44170">
    <property type="entry name" value="PROTEIN SIDEKICK"/>
    <property type="match status" value="1"/>
</dbReference>
<dbReference type="GO" id="GO:0098609">
    <property type="term" value="P:cell-cell adhesion"/>
    <property type="evidence" value="ECO:0007669"/>
    <property type="project" value="UniProtKB-ARBA"/>
</dbReference>
<dbReference type="GO" id="GO:0009653">
    <property type="term" value="P:anatomical structure morphogenesis"/>
    <property type="evidence" value="ECO:0007669"/>
    <property type="project" value="UniProtKB-ARBA"/>
</dbReference>
<dbReference type="Gene3D" id="3.10.100.10">
    <property type="entry name" value="Mannose-Binding Protein A, subunit A"/>
    <property type="match status" value="1"/>
</dbReference>
<keyword evidence="3" id="KW-0677">Repeat</keyword>
<feature type="domain" description="C-type lectin" evidence="10">
    <location>
        <begin position="73"/>
        <end position="130"/>
    </location>
</feature>
<reference evidence="13" key="1">
    <citation type="submission" date="2023-10" db="EMBL/GenBank/DDBJ databases">
        <title>Genome assemblies of two species of porcelain crab, Petrolisthes cinctipes and Petrolisthes manimaculis (Anomura: Porcellanidae).</title>
        <authorList>
            <person name="Angst P."/>
        </authorList>
    </citation>
    <scope>NUCLEOTIDE SEQUENCE</scope>
    <source>
        <strain evidence="13">PB745_01</strain>
        <tissue evidence="13">Gill</tissue>
    </source>
</reference>